<evidence type="ECO:0000313" key="1">
    <source>
        <dbReference type="EMBL" id="KAJ3559183.1"/>
    </source>
</evidence>
<organism evidence="1 2">
    <name type="scientific">Phlebia brevispora</name>
    <dbReference type="NCBI Taxonomy" id="194682"/>
    <lineage>
        <taxon>Eukaryota</taxon>
        <taxon>Fungi</taxon>
        <taxon>Dikarya</taxon>
        <taxon>Basidiomycota</taxon>
        <taxon>Agaricomycotina</taxon>
        <taxon>Agaricomycetes</taxon>
        <taxon>Polyporales</taxon>
        <taxon>Meruliaceae</taxon>
        <taxon>Phlebia</taxon>
    </lineage>
</organism>
<dbReference type="EMBL" id="JANHOG010000041">
    <property type="protein sequence ID" value="KAJ3559183.1"/>
    <property type="molecule type" value="Genomic_DNA"/>
</dbReference>
<gene>
    <name evidence="1" type="ORF">NM688_g497</name>
</gene>
<accession>A0ACC1TDY0</accession>
<keyword evidence="2" id="KW-1185">Reference proteome</keyword>
<proteinExistence type="predicted"/>
<reference evidence="1" key="1">
    <citation type="submission" date="2022-07" db="EMBL/GenBank/DDBJ databases">
        <title>Genome Sequence of Phlebia brevispora.</title>
        <authorList>
            <person name="Buettner E."/>
        </authorList>
    </citation>
    <scope>NUCLEOTIDE SEQUENCE</scope>
    <source>
        <strain evidence="1">MPL23</strain>
    </source>
</reference>
<sequence>MSQTDLQSRSFSSLRGSTPSRTPSNVSTPSKPSTPSRAPSQAHSESDTAYPPPFDMFFNLPARPQQGQVVTVWRRLIESCLPASHGFNIEFSKEEPKAYLANYELNVIKVTFLTRPVLFVLVNDPALFPLNSARADADTEMRQLMQPLLGQFDIETLHGLSVFGESGTSFRVYKIDKVRFWDHRIDRVDCDVEPCPTPPDPHIHDREPRWQWPENVGTLDGQRKLINLFNYVRSECGILESLYHK</sequence>
<protein>
    <submittedName>
        <fullName evidence="1">Uncharacterized protein</fullName>
    </submittedName>
</protein>
<name>A0ACC1TDY0_9APHY</name>
<comment type="caution">
    <text evidence="1">The sequence shown here is derived from an EMBL/GenBank/DDBJ whole genome shotgun (WGS) entry which is preliminary data.</text>
</comment>
<evidence type="ECO:0000313" key="2">
    <source>
        <dbReference type="Proteomes" id="UP001148662"/>
    </source>
</evidence>
<dbReference type="Proteomes" id="UP001148662">
    <property type="component" value="Unassembled WGS sequence"/>
</dbReference>